<evidence type="ECO:0000313" key="12">
    <source>
        <dbReference type="EMBL" id="QKU33428.1"/>
    </source>
</evidence>
<evidence type="ECO:0000256" key="3">
    <source>
        <dbReference type="ARBA" id="ARBA00022598"/>
    </source>
</evidence>
<dbReference type="SUPFAM" id="SSF52374">
    <property type="entry name" value="Nucleotidylyl transferase"/>
    <property type="match status" value="1"/>
</dbReference>
<evidence type="ECO:0000256" key="7">
    <source>
        <dbReference type="ARBA" id="ARBA00023146"/>
    </source>
</evidence>
<dbReference type="EC" id="6.1.1.10" evidence="2"/>
<dbReference type="CDD" id="cd00814">
    <property type="entry name" value="MetRS_core"/>
    <property type="match status" value="1"/>
</dbReference>
<protein>
    <recommendedName>
        <fullName evidence="2">methionine--tRNA ligase</fullName>
        <ecNumber evidence="2">6.1.1.10</ecNumber>
    </recommendedName>
    <alternativeName>
        <fullName evidence="8">Methionyl-tRNA synthetase</fullName>
    </alternativeName>
</protein>
<proteinExistence type="predicted"/>
<dbReference type="InterPro" id="IPR029038">
    <property type="entry name" value="MetRS_Zn"/>
</dbReference>
<dbReference type="RefSeq" id="YP_010780026.1">
    <property type="nucleotide sequence ID" value="NC_075038.1"/>
</dbReference>
<reference evidence="12" key="2">
    <citation type="journal article" date="2018" name="Nat. Commun.">
        <title>Tailed giant Tupanvirus possesses the most complete translational apparatus of the known virosphere.</title>
        <authorList>
            <person name="Abrahao J."/>
            <person name="Silva L."/>
            <person name="Silva L.S."/>
            <person name="Khalil J.Y.B."/>
            <person name="Rodrigues R."/>
            <person name="Arantes T."/>
            <person name="Assis F."/>
            <person name="Boratto P."/>
            <person name="Andrade M."/>
            <person name="Kroon E.G."/>
            <person name="Ribeiro B."/>
            <person name="Bergier I."/>
            <person name="Seligmann H."/>
            <person name="Ghigo E."/>
            <person name="Colson P."/>
            <person name="Levasseur A."/>
            <person name="Kroemer G."/>
            <person name="Raoult D."/>
            <person name="La Scola B."/>
        </authorList>
    </citation>
    <scope>NUCLEOTIDE SEQUENCE [LARGE SCALE GENOMIC DNA]</scope>
    <source>
        <strain evidence="12">Deep ocean</strain>
    </source>
</reference>
<dbReference type="KEGG" id="vg:80516717"/>
<dbReference type="InterPro" id="IPR015413">
    <property type="entry name" value="Methionyl/Leucyl_tRNA_Synth"/>
</dbReference>
<dbReference type="InterPro" id="IPR033911">
    <property type="entry name" value="MetRS_core"/>
</dbReference>
<feature type="domain" description="Methionyl-tRNA synthetase anticodon-binding" evidence="11">
    <location>
        <begin position="426"/>
        <end position="514"/>
    </location>
</feature>
<dbReference type="GO" id="GO:0005524">
    <property type="term" value="F:ATP binding"/>
    <property type="evidence" value="ECO:0007669"/>
    <property type="project" value="UniProtKB-KW"/>
</dbReference>
<dbReference type="NCBIfam" id="TIGR00398">
    <property type="entry name" value="metG"/>
    <property type="match status" value="1"/>
</dbReference>
<dbReference type="InterPro" id="IPR014758">
    <property type="entry name" value="Met-tRNA_synth"/>
</dbReference>
<keyword evidence="5" id="KW-0067">ATP-binding</keyword>
<evidence type="ECO:0000259" key="11">
    <source>
        <dbReference type="Pfam" id="PF19303"/>
    </source>
</evidence>
<comment type="catalytic activity">
    <reaction evidence="9">
        <text>tRNA(Met) + L-methionine + ATP = L-methionyl-tRNA(Met) + AMP + diphosphate</text>
        <dbReference type="Rhea" id="RHEA:13481"/>
        <dbReference type="Rhea" id="RHEA-COMP:9667"/>
        <dbReference type="Rhea" id="RHEA-COMP:9698"/>
        <dbReference type="ChEBI" id="CHEBI:30616"/>
        <dbReference type="ChEBI" id="CHEBI:33019"/>
        <dbReference type="ChEBI" id="CHEBI:57844"/>
        <dbReference type="ChEBI" id="CHEBI:78442"/>
        <dbReference type="ChEBI" id="CHEBI:78530"/>
        <dbReference type="ChEBI" id="CHEBI:456215"/>
        <dbReference type="EC" id="6.1.1.10"/>
    </reaction>
</comment>
<dbReference type="PANTHER" id="PTHR45765:SF1">
    <property type="entry name" value="METHIONINE--TRNA LIGASE, CYTOPLASMIC"/>
    <property type="match status" value="1"/>
</dbReference>
<evidence type="ECO:0000256" key="9">
    <source>
        <dbReference type="ARBA" id="ARBA00047364"/>
    </source>
</evidence>
<evidence type="ECO:0000256" key="6">
    <source>
        <dbReference type="ARBA" id="ARBA00022917"/>
    </source>
</evidence>
<dbReference type="PANTHER" id="PTHR45765">
    <property type="entry name" value="METHIONINE--TRNA LIGASE"/>
    <property type="match status" value="1"/>
</dbReference>
<dbReference type="Gene3D" id="2.20.28.20">
    <property type="entry name" value="Methionyl-tRNA synthetase, Zn-domain"/>
    <property type="match status" value="1"/>
</dbReference>
<keyword evidence="6" id="KW-0648">Protein biosynthesis</keyword>
<keyword evidence="4" id="KW-0547">Nucleotide-binding</keyword>
<dbReference type="CDD" id="cd07957">
    <property type="entry name" value="Anticodon_Ia_Met"/>
    <property type="match status" value="1"/>
</dbReference>
<evidence type="ECO:0000256" key="2">
    <source>
        <dbReference type="ARBA" id="ARBA00012838"/>
    </source>
</evidence>
<dbReference type="EMBL" id="MF405918">
    <property type="protein sequence ID" value="QKU33428.1"/>
    <property type="molecule type" value="Genomic_DNA"/>
</dbReference>
<feature type="domain" description="Methionyl/Leucyl tRNA synthetase" evidence="10">
    <location>
        <begin position="5"/>
        <end position="405"/>
    </location>
</feature>
<evidence type="ECO:0000256" key="8">
    <source>
        <dbReference type="ARBA" id="ARBA00030904"/>
    </source>
</evidence>
<keyword evidence="3" id="KW-0436">Ligase</keyword>
<name>A0A6N1NMQ8_9VIRU</name>
<dbReference type="InterPro" id="IPR014729">
    <property type="entry name" value="Rossmann-like_a/b/a_fold"/>
</dbReference>
<evidence type="ECO:0000259" key="10">
    <source>
        <dbReference type="Pfam" id="PF09334"/>
    </source>
</evidence>
<dbReference type="Gene3D" id="3.40.50.620">
    <property type="entry name" value="HUPs"/>
    <property type="match status" value="1"/>
</dbReference>
<dbReference type="PRINTS" id="PR01041">
    <property type="entry name" value="TRNASYNTHMET"/>
</dbReference>
<dbReference type="InterPro" id="IPR009080">
    <property type="entry name" value="tRNAsynth_Ia_anticodon-bd"/>
</dbReference>
<dbReference type="Pfam" id="PF09334">
    <property type="entry name" value="tRNA-synt_1g"/>
    <property type="match status" value="1"/>
</dbReference>
<dbReference type="PROSITE" id="PS00178">
    <property type="entry name" value="AA_TRNA_LIGASE_I"/>
    <property type="match status" value="1"/>
</dbReference>
<evidence type="ECO:0000256" key="1">
    <source>
        <dbReference type="ARBA" id="ARBA00004496"/>
    </source>
</evidence>
<reference evidence="12" key="1">
    <citation type="submission" date="2017-06" db="EMBL/GenBank/DDBJ databases">
        <authorList>
            <person name="Assis F.L."/>
            <person name="Abrahao J.S."/>
            <person name="Silva L."/>
            <person name="Khalil J.B."/>
            <person name="Rodrigues R."/>
            <person name="Silva L.S."/>
            <person name="Boratto P."/>
            <person name="Andrade M."/>
            <person name="Kroon E.G."/>
            <person name="Ribeiro B."/>
            <person name="Bergier I."/>
            <person name="Seligmann H."/>
            <person name="Ghigo E."/>
            <person name="Colson P."/>
            <person name="Levasseur A."/>
            <person name="Raoult D."/>
            <person name="Scola B.L."/>
        </authorList>
    </citation>
    <scope>NUCLEOTIDE SEQUENCE</scope>
    <source>
        <strain evidence="12">Deep ocean</strain>
    </source>
</reference>
<evidence type="ECO:0000256" key="5">
    <source>
        <dbReference type="ARBA" id="ARBA00022840"/>
    </source>
</evidence>
<comment type="subcellular location">
    <subcellularLocation>
        <location evidence="1">Cytoplasm</location>
    </subcellularLocation>
</comment>
<dbReference type="InterPro" id="IPR041872">
    <property type="entry name" value="Anticodon_Met"/>
</dbReference>
<keyword evidence="7 12" id="KW-0030">Aminoacyl-tRNA synthetase</keyword>
<evidence type="ECO:0000256" key="4">
    <source>
        <dbReference type="ARBA" id="ARBA00022741"/>
    </source>
</evidence>
<dbReference type="InterPro" id="IPR023458">
    <property type="entry name" value="Met-tRNA_ligase_1"/>
</dbReference>
<dbReference type="Pfam" id="PF19303">
    <property type="entry name" value="Anticodon_3"/>
    <property type="match status" value="1"/>
</dbReference>
<dbReference type="SUPFAM" id="SSF47323">
    <property type="entry name" value="Anticodon-binding domain of a subclass of class I aminoacyl-tRNA synthetases"/>
    <property type="match status" value="1"/>
</dbReference>
<dbReference type="GeneID" id="80516717"/>
<sequence length="543" mass="62466">MNKNILITSALPYVNNVPHLGNIIGSTLSGDIYARYKRAQGHNVIYLCGTDEYGSTTTIKAKQEGVSCQELCDKYHSLHKKVYDWFNIKFDIWGRTSTKQQTLITQEIFIELYRNGFIEEKQIVQLYCNNCDMFLADRYVKGRCYHEECNGNNIIANGDQCDICQKLIDVNKLINPFCSICKNTPKPKETEHLFLALDKLTEDIAHYLENNTKLSPNILSIAKSWLKMGLTSRCITRDLSWGTPIPKGIDSVLDKYHNKVFYVWFDAPFGYYSILANEMPDWREWLKNTEWISTQAKDNVPFHTIVFPGSILGSRLPYPLISQICGTDYLLYEGKKFSKSEGVGLFGTDVIALSNKLGINEDYWRFYLVKIRPETQDSSFSLSDFVLTIKTDLINNIGNFINRCISLTKKFCNNKTFITNKEEHDLLIRSYEHLMDEFKFRDALKLCLELSSSGNAYIQSHQPWVIAKSSLYEAAKIIGKANTICSVLLKLLTPFMPKTIDKLFESITCDSNRFEINGSIELPFKEIKLADITEYLEKKQMHQ</sequence>
<dbReference type="GO" id="GO:0017101">
    <property type="term" value="C:aminoacyl-tRNA synthetase multienzyme complex"/>
    <property type="evidence" value="ECO:0007669"/>
    <property type="project" value="TreeGrafter"/>
</dbReference>
<dbReference type="InterPro" id="IPR001412">
    <property type="entry name" value="aa-tRNA-synth_I_CS"/>
</dbReference>
<dbReference type="Gene3D" id="1.10.730.10">
    <property type="entry name" value="Isoleucyl-tRNA Synthetase, Domain 1"/>
    <property type="match status" value="1"/>
</dbReference>
<organism evidence="12">
    <name type="scientific">Tupanvirus deep ocean</name>
    <dbReference type="NCBI Taxonomy" id="2126984"/>
    <lineage>
        <taxon>Viruses</taxon>
        <taxon>Varidnaviria</taxon>
        <taxon>Bamfordvirae</taxon>
        <taxon>Nucleocytoviricota</taxon>
        <taxon>Megaviricetes</taxon>
        <taxon>Imitervirales</taxon>
        <taxon>Mimiviridae</taxon>
        <taxon>Megamimivirinae</taxon>
        <taxon>Tupanvirus</taxon>
        <taxon>Tupanvirus altamarinense</taxon>
    </lineage>
</organism>
<accession>A0A6N1NMQ8</accession>
<dbReference type="GO" id="GO:0004825">
    <property type="term" value="F:methionine-tRNA ligase activity"/>
    <property type="evidence" value="ECO:0007669"/>
    <property type="project" value="UniProtKB-EC"/>
</dbReference>